<comment type="caution">
    <text evidence="4">The sequence shown here is derived from an EMBL/GenBank/DDBJ whole genome shotgun (WGS) entry which is preliminary data.</text>
</comment>
<evidence type="ECO:0000259" key="3">
    <source>
        <dbReference type="Pfam" id="PF07607"/>
    </source>
</evidence>
<evidence type="ECO:0000256" key="2">
    <source>
        <dbReference type="SAM" id="SignalP"/>
    </source>
</evidence>
<keyword evidence="2" id="KW-0732">Signal</keyword>
<feature type="compositionally biased region" description="Basic and acidic residues" evidence="1">
    <location>
        <begin position="29"/>
        <end position="53"/>
    </location>
</feature>
<dbReference type="Pfam" id="PF07607">
    <property type="entry name" value="DUF1570"/>
    <property type="match status" value="1"/>
</dbReference>
<feature type="domain" description="DUF1570" evidence="3">
    <location>
        <begin position="292"/>
        <end position="421"/>
    </location>
</feature>
<accession>A0A5C5XYP0</accession>
<evidence type="ECO:0000313" key="5">
    <source>
        <dbReference type="Proteomes" id="UP000318478"/>
    </source>
</evidence>
<gene>
    <name evidence="4" type="ORF">Pla123a_42050</name>
</gene>
<dbReference type="Proteomes" id="UP000318478">
    <property type="component" value="Unassembled WGS sequence"/>
</dbReference>
<feature type="chain" id="PRO_5022862952" description="DUF1570 domain-containing protein" evidence="2">
    <location>
        <begin position="20"/>
        <end position="538"/>
    </location>
</feature>
<dbReference type="EMBL" id="SJPO01000012">
    <property type="protein sequence ID" value="TWT67649.1"/>
    <property type="molecule type" value="Genomic_DNA"/>
</dbReference>
<name>A0A5C5XYP0_9BACT</name>
<keyword evidence="5" id="KW-1185">Reference proteome</keyword>
<sequence precursor="true">MRFALLFLLLLLTIGSSLSATPAAAQRASAERARQEMEERRKRFEEMRERLENLPDDPEEARQALEDASREMQDLGQGLEAAGEEGLEESHEVSPAQGVVERKLAGLLDVKSTPAQAATTYVRDAGGKTVIAKVACELGDKRMIILPDGRADFVSRSATRPCDQPFKSNTRAQIEQKMRANGFADFKFVHDGYYLYAYNCSEGFYHHTHSILNTMLAGVVEQLREWGLKVHRPETPLVVVIFPDRRSFDRHDPMPEEVAAYYSGLSNWVHLYEDTQLWNSAPEFAMKQFAYTVAHEGIHQVLHNTGIQRRLSKWPAWVSEGLPEYFSPLSVSSKVVRQGKSEMPERVLRWQGPGRMNDIRMWELTGGDTGGSGRLISEAVSYQNLTSYGYAISWGLTHYLAERKTDAFAAYLRELSKTQPLQGDFKSRSGPDPLFVKHFGEDFEEVELDVKRHLTSSSMQRQYKDPIENQTYYVIKRIYKKQRTFFTTVVLTRSPEAARRWRDKEAKRMDQVGEEAAFYTIICDNADEARYQIAKLSR</sequence>
<protein>
    <recommendedName>
        <fullName evidence="3">DUF1570 domain-containing protein</fullName>
    </recommendedName>
</protein>
<reference evidence="4 5" key="1">
    <citation type="submission" date="2019-02" db="EMBL/GenBank/DDBJ databases">
        <title>Deep-cultivation of Planctomycetes and their phenomic and genomic characterization uncovers novel biology.</title>
        <authorList>
            <person name="Wiegand S."/>
            <person name="Jogler M."/>
            <person name="Boedeker C."/>
            <person name="Pinto D."/>
            <person name="Vollmers J."/>
            <person name="Rivas-Marin E."/>
            <person name="Kohn T."/>
            <person name="Peeters S.H."/>
            <person name="Heuer A."/>
            <person name="Rast P."/>
            <person name="Oberbeckmann S."/>
            <person name="Bunk B."/>
            <person name="Jeske O."/>
            <person name="Meyerdierks A."/>
            <person name="Storesund J.E."/>
            <person name="Kallscheuer N."/>
            <person name="Luecker S."/>
            <person name="Lage O.M."/>
            <person name="Pohl T."/>
            <person name="Merkel B.J."/>
            <person name="Hornburger P."/>
            <person name="Mueller R.-W."/>
            <person name="Bruemmer F."/>
            <person name="Labrenz M."/>
            <person name="Spormann A.M."/>
            <person name="Op Den Camp H."/>
            <person name="Overmann J."/>
            <person name="Amann R."/>
            <person name="Jetten M.S.M."/>
            <person name="Mascher T."/>
            <person name="Medema M.H."/>
            <person name="Devos D.P."/>
            <person name="Kaster A.-K."/>
            <person name="Ovreas L."/>
            <person name="Rohde M."/>
            <person name="Galperin M.Y."/>
            <person name="Jogler C."/>
        </authorList>
    </citation>
    <scope>NUCLEOTIDE SEQUENCE [LARGE SCALE GENOMIC DNA]</scope>
    <source>
        <strain evidence="4 5">Pla123a</strain>
    </source>
</reference>
<organism evidence="4 5">
    <name type="scientific">Posidoniimonas polymericola</name>
    <dbReference type="NCBI Taxonomy" id="2528002"/>
    <lineage>
        <taxon>Bacteria</taxon>
        <taxon>Pseudomonadati</taxon>
        <taxon>Planctomycetota</taxon>
        <taxon>Planctomycetia</taxon>
        <taxon>Pirellulales</taxon>
        <taxon>Lacipirellulaceae</taxon>
        <taxon>Posidoniimonas</taxon>
    </lineage>
</organism>
<feature type="signal peptide" evidence="2">
    <location>
        <begin position="1"/>
        <end position="19"/>
    </location>
</feature>
<dbReference type="AlphaFoldDB" id="A0A5C5XYP0"/>
<feature type="region of interest" description="Disordered" evidence="1">
    <location>
        <begin position="29"/>
        <end position="63"/>
    </location>
</feature>
<dbReference type="RefSeq" id="WP_146590574.1">
    <property type="nucleotide sequence ID" value="NZ_SJPO01000012.1"/>
</dbReference>
<dbReference type="OrthoDB" id="291356at2"/>
<dbReference type="InterPro" id="IPR011464">
    <property type="entry name" value="DUF1570"/>
</dbReference>
<proteinExistence type="predicted"/>
<evidence type="ECO:0000313" key="4">
    <source>
        <dbReference type="EMBL" id="TWT67649.1"/>
    </source>
</evidence>
<evidence type="ECO:0000256" key="1">
    <source>
        <dbReference type="SAM" id="MobiDB-lite"/>
    </source>
</evidence>